<keyword evidence="2" id="KW-1185">Reference proteome</keyword>
<protein>
    <submittedName>
        <fullName evidence="3">Uncharacterized protein LOC115627957</fullName>
    </submittedName>
</protein>
<dbReference type="GeneID" id="115627957"/>
<feature type="region of interest" description="Disordered" evidence="1">
    <location>
        <begin position="71"/>
        <end position="125"/>
    </location>
</feature>
<gene>
    <name evidence="3" type="primary">LOC115627957</name>
</gene>
<name>A0A6J2TT03_DROLE</name>
<sequence length="983" mass="107506">MNECTPSAGLREKLKKNLLITSVLSQLPPFLVSAGSALRSNDETLPHSFWASLGIVCLMLLVTQPCSVSSLSQTPPDHLVPPPLPTPQRLQHSFAQSEALRPPPPPPPSSALGATSAQHPDAPGPGFMTRIARWFGLGAPPPREQQLSASSHSYAYPKPAQSYDGKPCSLCNKYPWVPMLPAQLQPHQQHQHQQNFQNTWPQLEAQPSQHKQRAVQFHAPQQSLFVPMTLPGALSSVALPPLYNAQPFRPLIGGTSGAPSSTLSAQQLPTTQPAHFAENVGAHSELRPDRVPVLPTQLPPSTYPAVQHHSNNKDSSFEIVPSHQLTDFVTSVEYPATFVQSHAIDLGSSDGLPQQEQQHQQQHQHQQETLDVGTVRYQLEDLQSGPLSQHVPASQLLTELGHYTAATQLLEHTSSTPSVELETQPTTPAPSHYYETPAADNFPAASSQQQQQHNHYALWRAQTDVDYVEALPSTSTLQPFYEQVDYTSTQPPEPESEPAVELNNNLAGGVHSKLPFRLRDRDTPKRLLDAPIKYVQQGAGPPPRPFTRDPADLNFRLSQMYTPTQQPVTASLAVTQPPTPTSTYGAIDASGQYAGMSPPSPQQVIIPYTTKNKPRPFEPTRSGNIAYDGWTHAQGHANDVELHEQQESKLVSTATAPPPPNTRRTTKYLTKILASNLRELLKRERETKSRPLGHSFDIGKLQQNIDGWTEQEYTSLSHRPSTPTIRGRSKHIPTEYLTTTTTPTPRHSKTNHGGFELGGSHSGDADVGDLSTSINNLEHRGSKRFQYVSPIEDNRLLDFYEAQQRTRTPATTTTPMTPTSTPLVSTTGATDDDDNDPKVTPLYVRGAVPTLAPAELWQKAKVAILPQTNEKVYVVTPQPRYYSTEAPPPAPVYISPAAKARFMVRPTPGNVAQAAATPSSAQQHNYTPDIFGLMGLSAYVPADPVEIIDGNSKVITIVTPTPKAAALQRLPVTAKPTMSPSPR</sequence>
<evidence type="ECO:0000256" key="1">
    <source>
        <dbReference type="SAM" id="MobiDB-lite"/>
    </source>
</evidence>
<dbReference type="OrthoDB" id="6630523at2759"/>
<proteinExistence type="predicted"/>
<evidence type="ECO:0000313" key="3">
    <source>
        <dbReference type="RefSeq" id="XP_030379711.1"/>
    </source>
</evidence>
<dbReference type="AlphaFoldDB" id="A0A6J2TT03"/>
<accession>A0A6J2TT03</accession>
<dbReference type="RefSeq" id="XP_030379711.1">
    <property type="nucleotide sequence ID" value="XM_030523851.1"/>
</dbReference>
<feature type="region of interest" description="Disordered" evidence="1">
    <location>
        <begin position="805"/>
        <end position="837"/>
    </location>
</feature>
<feature type="compositionally biased region" description="Low complexity" evidence="1">
    <location>
        <begin position="806"/>
        <end position="827"/>
    </location>
</feature>
<feature type="compositionally biased region" description="Low complexity" evidence="1">
    <location>
        <begin position="354"/>
        <end position="364"/>
    </location>
</feature>
<feature type="region of interest" description="Disordered" evidence="1">
    <location>
        <begin position="346"/>
        <end position="368"/>
    </location>
</feature>
<organism evidence="2 3">
    <name type="scientific">Drosophila lebanonensis</name>
    <name type="common">Fruit fly</name>
    <name type="synonym">Scaptodrosophila lebanonensis</name>
    <dbReference type="NCBI Taxonomy" id="7225"/>
    <lineage>
        <taxon>Eukaryota</taxon>
        <taxon>Metazoa</taxon>
        <taxon>Ecdysozoa</taxon>
        <taxon>Arthropoda</taxon>
        <taxon>Hexapoda</taxon>
        <taxon>Insecta</taxon>
        <taxon>Pterygota</taxon>
        <taxon>Neoptera</taxon>
        <taxon>Endopterygota</taxon>
        <taxon>Diptera</taxon>
        <taxon>Brachycera</taxon>
        <taxon>Muscomorpha</taxon>
        <taxon>Ephydroidea</taxon>
        <taxon>Drosophilidae</taxon>
        <taxon>Scaptodrosophila</taxon>
    </lineage>
</organism>
<reference evidence="3" key="1">
    <citation type="submission" date="2025-08" db="UniProtKB">
        <authorList>
            <consortium name="RefSeq"/>
        </authorList>
    </citation>
    <scope>IDENTIFICATION</scope>
    <source>
        <strain evidence="3">11010-0011.00</strain>
        <tissue evidence="3">Whole body</tissue>
    </source>
</reference>
<evidence type="ECO:0000313" key="2">
    <source>
        <dbReference type="Proteomes" id="UP000504634"/>
    </source>
</evidence>
<dbReference type="Proteomes" id="UP000504634">
    <property type="component" value="Unplaced"/>
</dbReference>